<dbReference type="Proteomes" id="UP000051451">
    <property type="component" value="Unassembled WGS sequence"/>
</dbReference>
<dbReference type="EMBL" id="AZGB01000015">
    <property type="protein sequence ID" value="KRM06376.1"/>
    <property type="molecule type" value="Genomic_DNA"/>
</dbReference>
<protein>
    <submittedName>
        <fullName evidence="1">Uncharacterized protein</fullName>
    </submittedName>
</protein>
<name>A0A0R1VKN5_9LACO</name>
<dbReference type="RefSeq" id="WP_057871297.1">
    <property type="nucleotide sequence ID" value="NZ_AZGB01000015.1"/>
</dbReference>
<dbReference type="PATRIC" id="fig|1423750.3.peg.529"/>
<evidence type="ECO:0000313" key="2">
    <source>
        <dbReference type="Proteomes" id="UP000051451"/>
    </source>
</evidence>
<accession>A0A0R1VKN5</accession>
<sequence>MKDIKELHDYIAKHYVNGDYQEAERAYKNWKDTNDYSYHDDVDESDDYTRGYNQAKKDYQEQHTFKHFPENLINLVNLISKNKALEVTNFIEGYKNYEK</sequence>
<dbReference type="GeneID" id="98318559"/>
<evidence type="ECO:0000313" key="1">
    <source>
        <dbReference type="EMBL" id="KRM06376.1"/>
    </source>
</evidence>
<reference evidence="1 2" key="1">
    <citation type="journal article" date="2015" name="Genome Announc.">
        <title>Expanding the biotechnology potential of lactobacilli through comparative genomics of 213 strains and associated genera.</title>
        <authorList>
            <person name="Sun Z."/>
            <person name="Harris H.M."/>
            <person name="McCann A."/>
            <person name="Guo C."/>
            <person name="Argimon S."/>
            <person name="Zhang W."/>
            <person name="Yang X."/>
            <person name="Jeffery I.B."/>
            <person name="Cooney J.C."/>
            <person name="Kagawa T.F."/>
            <person name="Liu W."/>
            <person name="Song Y."/>
            <person name="Salvetti E."/>
            <person name="Wrobel A."/>
            <person name="Rasinkangas P."/>
            <person name="Parkhill J."/>
            <person name="Rea M.C."/>
            <person name="O'Sullivan O."/>
            <person name="Ritari J."/>
            <person name="Douillard F.P."/>
            <person name="Paul Ross R."/>
            <person name="Yang R."/>
            <person name="Briner A.E."/>
            <person name="Felis G.E."/>
            <person name="de Vos W.M."/>
            <person name="Barrangou R."/>
            <person name="Klaenhammer T.R."/>
            <person name="Caufield P.W."/>
            <person name="Cui Y."/>
            <person name="Zhang H."/>
            <person name="O'Toole P.W."/>
        </authorList>
    </citation>
    <scope>NUCLEOTIDE SEQUENCE [LARGE SCALE GENOMIC DNA]</scope>
    <source>
        <strain evidence="1 2">DSM 18630</strain>
    </source>
</reference>
<organism evidence="1 2">
    <name type="scientific">Liquorilactobacillus ghanensis DSM 18630</name>
    <dbReference type="NCBI Taxonomy" id="1423750"/>
    <lineage>
        <taxon>Bacteria</taxon>
        <taxon>Bacillati</taxon>
        <taxon>Bacillota</taxon>
        <taxon>Bacilli</taxon>
        <taxon>Lactobacillales</taxon>
        <taxon>Lactobacillaceae</taxon>
        <taxon>Liquorilactobacillus</taxon>
    </lineage>
</organism>
<dbReference type="OrthoDB" id="2143962at2"/>
<dbReference type="AlphaFoldDB" id="A0A0R1VKN5"/>
<keyword evidence="2" id="KW-1185">Reference proteome</keyword>
<gene>
    <name evidence="1" type="ORF">FC89_GL000513</name>
</gene>
<proteinExistence type="predicted"/>
<comment type="caution">
    <text evidence="1">The sequence shown here is derived from an EMBL/GenBank/DDBJ whole genome shotgun (WGS) entry which is preliminary data.</text>
</comment>